<organism evidence="1">
    <name type="scientific">Salvia splendens</name>
    <name type="common">Scarlet sage</name>
    <dbReference type="NCBI Taxonomy" id="180675"/>
    <lineage>
        <taxon>Eukaryota</taxon>
        <taxon>Viridiplantae</taxon>
        <taxon>Streptophyta</taxon>
        <taxon>Embryophyta</taxon>
        <taxon>Tracheophyta</taxon>
        <taxon>Spermatophyta</taxon>
        <taxon>Magnoliopsida</taxon>
        <taxon>eudicotyledons</taxon>
        <taxon>Gunneridae</taxon>
        <taxon>Pentapetalae</taxon>
        <taxon>asterids</taxon>
        <taxon>lamiids</taxon>
        <taxon>Lamiales</taxon>
        <taxon>Lamiaceae</taxon>
        <taxon>Nepetoideae</taxon>
        <taxon>Mentheae</taxon>
        <taxon>Salviinae</taxon>
        <taxon>Salvia</taxon>
        <taxon>Salvia subgen. Calosphace</taxon>
        <taxon>core Calosphace</taxon>
    </lineage>
</organism>
<reference evidence="1" key="1">
    <citation type="submission" date="2018-01" db="EMBL/GenBank/DDBJ databases">
        <authorList>
            <person name="Mao J.F."/>
        </authorList>
    </citation>
    <scope>NUCLEOTIDE SEQUENCE</scope>
    <source>
        <strain evidence="1">Huo1</strain>
        <tissue evidence="1">Leaf</tissue>
    </source>
</reference>
<dbReference type="EMBL" id="PNBA02000021">
    <property type="protein sequence ID" value="KAG6388019.1"/>
    <property type="molecule type" value="Genomic_DNA"/>
</dbReference>
<sequence>MTFYEKRLCIFSSGGGGESGCYLVEIESARRIVGDSRSDGGLEERGRGGALAFYRQQYDVQKVESCGEDEMNVEFSKVRDF</sequence>
<keyword evidence="2" id="KW-1185">Reference proteome</keyword>
<dbReference type="AlphaFoldDB" id="A0A8X8Z1N9"/>
<protein>
    <submittedName>
        <fullName evidence="1">Uncharacterized protein</fullName>
    </submittedName>
</protein>
<gene>
    <name evidence="1" type="ORF">SASPL_153216</name>
</gene>
<name>A0A8X8Z1N9_SALSN</name>
<evidence type="ECO:0000313" key="1">
    <source>
        <dbReference type="EMBL" id="KAG6388019.1"/>
    </source>
</evidence>
<proteinExistence type="predicted"/>
<comment type="caution">
    <text evidence="1">The sequence shown here is derived from an EMBL/GenBank/DDBJ whole genome shotgun (WGS) entry which is preliminary data.</text>
</comment>
<dbReference type="Proteomes" id="UP000298416">
    <property type="component" value="Unassembled WGS sequence"/>
</dbReference>
<reference evidence="1" key="2">
    <citation type="submission" date="2020-08" db="EMBL/GenBank/DDBJ databases">
        <title>Plant Genome Project.</title>
        <authorList>
            <person name="Zhang R.-G."/>
        </authorList>
    </citation>
    <scope>NUCLEOTIDE SEQUENCE</scope>
    <source>
        <strain evidence="1">Huo1</strain>
        <tissue evidence="1">Leaf</tissue>
    </source>
</reference>
<evidence type="ECO:0000313" key="2">
    <source>
        <dbReference type="Proteomes" id="UP000298416"/>
    </source>
</evidence>
<accession>A0A8X8Z1N9</accession>